<evidence type="ECO:0008006" key="7">
    <source>
        <dbReference type="Google" id="ProtNLM"/>
    </source>
</evidence>
<evidence type="ECO:0000259" key="3">
    <source>
        <dbReference type="Pfam" id="PF00144"/>
    </source>
</evidence>
<evidence type="ECO:0000313" key="5">
    <source>
        <dbReference type="EMBL" id="PKS13286.1"/>
    </source>
</evidence>
<evidence type="ECO:0000256" key="1">
    <source>
        <dbReference type="ARBA" id="ARBA00038215"/>
    </source>
</evidence>
<dbReference type="AlphaFoldDB" id="A0A2N3NLF3"/>
<feature type="domain" description="Beta-lactamase-related" evidence="3">
    <location>
        <begin position="52"/>
        <end position="369"/>
    </location>
</feature>
<sequence length="544" mass="60022">MSQSPMSKAAIVVPIGPKEAPSVLQPQPNGSSAPKGKGNPLNDKFKEFVNVSRERYNIPGIAVGVVHGDETYSSAYGYLKPGSEEEVTPDTLFNIGSMTKGICAATLLHVMETTAKSEKPITLDTKIQDIIPDDFVLSDEYATSHATLKDALAHRLGYSRHDFSYGGPGYTVEDAVRSLRHLPMTAEFREKFQYFNIGYMTIQHAIETITGKSCGDMYEEVVFKPLGMNSSTVDVKQAQAMSCPLATGAAYFNEAFETHPCRESQLVGQGGVISNVADMTKYIRAMINKELLLSKESQASLLTPLSIGNTMHTKHQSNELYAAGWMISSYRGKLLAHHTGGVPGYFGIAGFFPELQWGAVVMTNGDLPGMCASGALFYRLMDDYLEIPESDRIDQGAKLEGFITMKDQGYLKARETHLTQLSDPQKPHSLPLEEYAGTYTHPAYRDITFVVAEPEADLPVAEKTTKVLHALKEKSEWDVVFDLEHLSGEHFICYINTLVRSPMVHEACPAEFNVGPDGKVRRLGIQFSQFLSSSKETIWFDRIG</sequence>
<feature type="domain" description="Peptidase S12 Pab87-related C-terminal" evidence="4">
    <location>
        <begin position="423"/>
        <end position="540"/>
    </location>
</feature>
<comment type="similarity">
    <text evidence="1">Belongs to the peptidase S12 family.</text>
</comment>
<dbReference type="Pfam" id="PF11954">
    <property type="entry name" value="DUF3471"/>
    <property type="match status" value="1"/>
</dbReference>
<reference evidence="5 6" key="1">
    <citation type="journal article" date="2017" name="G3 (Bethesda)">
        <title>First Draft Genome Sequence of the Pathogenic Fungus Lomentospora prolificans (Formerly Scedosporium prolificans).</title>
        <authorList>
            <person name="Luo R."/>
            <person name="Zimin A."/>
            <person name="Workman R."/>
            <person name="Fan Y."/>
            <person name="Pertea G."/>
            <person name="Grossman N."/>
            <person name="Wear M.P."/>
            <person name="Jia B."/>
            <person name="Miller H."/>
            <person name="Casadevall A."/>
            <person name="Timp W."/>
            <person name="Zhang S.X."/>
            <person name="Salzberg S.L."/>
        </authorList>
    </citation>
    <scope>NUCLEOTIDE SEQUENCE [LARGE SCALE GENOMIC DNA]</scope>
    <source>
        <strain evidence="5 6">JHH-5317</strain>
    </source>
</reference>
<accession>A0A2N3NLF3</accession>
<proteinExistence type="inferred from homology"/>
<dbReference type="STRING" id="41688.A0A2N3NLF3"/>
<organism evidence="5 6">
    <name type="scientific">Lomentospora prolificans</name>
    <dbReference type="NCBI Taxonomy" id="41688"/>
    <lineage>
        <taxon>Eukaryota</taxon>
        <taxon>Fungi</taxon>
        <taxon>Dikarya</taxon>
        <taxon>Ascomycota</taxon>
        <taxon>Pezizomycotina</taxon>
        <taxon>Sordariomycetes</taxon>
        <taxon>Hypocreomycetidae</taxon>
        <taxon>Microascales</taxon>
        <taxon>Microascaceae</taxon>
        <taxon>Lomentospora</taxon>
    </lineage>
</organism>
<dbReference type="OrthoDB" id="5946976at2759"/>
<evidence type="ECO:0000256" key="2">
    <source>
        <dbReference type="SAM" id="MobiDB-lite"/>
    </source>
</evidence>
<dbReference type="SUPFAM" id="SSF56601">
    <property type="entry name" value="beta-lactamase/transpeptidase-like"/>
    <property type="match status" value="1"/>
</dbReference>
<comment type="caution">
    <text evidence="5">The sequence shown here is derived from an EMBL/GenBank/DDBJ whole genome shotgun (WGS) entry which is preliminary data.</text>
</comment>
<dbReference type="VEuPathDB" id="FungiDB:jhhlp_000057"/>
<dbReference type="InterPro" id="IPR012338">
    <property type="entry name" value="Beta-lactam/transpept-like"/>
</dbReference>
<gene>
    <name evidence="5" type="ORF">jhhlp_000057</name>
</gene>
<evidence type="ECO:0000313" key="6">
    <source>
        <dbReference type="Proteomes" id="UP000233524"/>
    </source>
</evidence>
<dbReference type="PANTHER" id="PTHR46825:SF15">
    <property type="entry name" value="BETA-LACTAMASE-RELATED DOMAIN-CONTAINING PROTEIN"/>
    <property type="match status" value="1"/>
</dbReference>
<protein>
    <recommendedName>
        <fullName evidence="7">Beta-lactamase-related domain-containing protein</fullName>
    </recommendedName>
</protein>
<dbReference type="InterPro" id="IPR001466">
    <property type="entry name" value="Beta-lactam-related"/>
</dbReference>
<dbReference type="InParanoid" id="A0A2N3NLF3"/>
<feature type="region of interest" description="Disordered" evidence="2">
    <location>
        <begin position="17"/>
        <end position="43"/>
    </location>
</feature>
<dbReference type="Proteomes" id="UP000233524">
    <property type="component" value="Unassembled WGS sequence"/>
</dbReference>
<dbReference type="EMBL" id="NLAX01000001">
    <property type="protein sequence ID" value="PKS13286.1"/>
    <property type="molecule type" value="Genomic_DNA"/>
</dbReference>
<dbReference type="Gene3D" id="3.40.710.10">
    <property type="entry name" value="DD-peptidase/beta-lactamase superfamily"/>
    <property type="match status" value="1"/>
</dbReference>
<dbReference type="Pfam" id="PF00144">
    <property type="entry name" value="Beta-lactamase"/>
    <property type="match status" value="1"/>
</dbReference>
<keyword evidence="6" id="KW-1185">Reference proteome</keyword>
<dbReference type="InterPro" id="IPR021860">
    <property type="entry name" value="Peptidase_S12_Pab87-rel_C"/>
</dbReference>
<dbReference type="PANTHER" id="PTHR46825">
    <property type="entry name" value="D-ALANYL-D-ALANINE-CARBOXYPEPTIDASE/ENDOPEPTIDASE AMPH"/>
    <property type="match status" value="1"/>
</dbReference>
<name>A0A2N3NLF3_9PEZI</name>
<dbReference type="InterPro" id="IPR050491">
    <property type="entry name" value="AmpC-like"/>
</dbReference>
<evidence type="ECO:0000259" key="4">
    <source>
        <dbReference type="Pfam" id="PF11954"/>
    </source>
</evidence>